<keyword evidence="1" id="KW-0408">Iron</keyword>
<dbReference type="PANTHER" id="PTHR43151">
    <property type="entry name" value="FEOA FAMILY PROTEIN"/>
    <property type="match status" value="1"/>
</dbReference>
<reference evidence="3 4" key="1">
    <citation type="submission" date="2011-09" db="EMBL/GenBank/DDBJ databases">
        <title>The draft genome of Methanotorris formicicus Mc-S-70.</title>
        <authorList>
            <consortium name="US DOE Joint Genome Institute (JGI-PGF)"/>
            <person name="Lucas S."/>
            <person name="Han J."/>
            <person name="Lapidus A."/>
            <person name="Cheng J.-F."/>
            <person name="Goodwin L."/>
            <person name="Pitluck S."/>
            <person name="Peters L."/>
            <person name="Land M.L."/>
            <person name="Hauser L."/>
            <person name="Sieprawska-Lupa M."/>
            <person name="Takai K."/>
            <person name="Miyazaki J."/>
            <person name="Whitman W."/>
            <person name="Woyke T.J."/>
        </authorList>
    </citation>
    <scope>NUCLEOTIDE SEQUENCE [LARGE SCALE GENOMIC DNA]</scope>
    <source>
        <strain evidence="3 4">Mc-S-70</strain>
    </source>
</reference>
<accession>H1KWX9</accession>
<protein>
    <submittedName>
        <fullName evidence="3">FeoA family protein</fullName>
    </submittedName>
</protein>
<evidence type="ECO:0000259" key="2">
    <source>
        <dbReference type="SMART" id="SM00899"/>
    </source>
</evidence>
<dbReference type="GO" id="GO:0046914">
    <property type="term" value="F:transition metal ion binding"/>
    <property type="evidence" value="ECO:0007669"/>
    <property type="project" value="InterPro"/>
</dbReference>
<dbReference type="AlphaFoldDB" id="H1KWX9"/>
<dbReference type="InterPro" id="IPR008988">
    <property type="entry name" value="Transcriptional_repressor_C"/>
</dbReference>
<sequence length="71" mass="7833">MENLLNKKPGVYVVKDILGGHGRKMKFYELGIYPGKKIKSINFGNKGPILVKVGNTKIALGRGMVSKIFVE</sequence>
<dbReference type="Gene3D" id="2.30.30.90">
    <property type="match status" value="1"/>
</dbReference>
<evidence type="ECO:0000313" key="3">
    <source>
        <dbReference type="EMBL" id="EHP88805.1"/>
    </source>
</evidence>
<dbReference type="SMART" id="SM00899">
    <property type="entry name" value="FeoA"/>
    <property type="match status" value="1"/>
</dbReference>
<organism evidence="3 4">
    <name type="scientific">Methanotorris formicicus Mc-S-70</name>
    <dbReference type="NCBI Taxonomy" id="647171"/>
    <lineage>
        <taxon>Archaea</taxon>
        <taxon>Methanobacteriati</taxon>
        <taxon>Methanobacteriota</taxon>
        <taxon>Methanomada group</taxon>
        <taxon>Methanococci</taxon>
        <taxon>Methanococcales</taxon>
        <taxon>Methanocaldococcaceae</taxon>
        <taxon>Methanotorris</taxon>
    </lineage>
</organism>
<dbReference type="Proteomes" id="UP000003706">
    <property type="component" value="Unassembled WGS sequence"/>
</dbReference>
<dbReference type="SUPFAM" id="SSF50037">
    <property type="entry name" value="C-terminal domain of transcriptional repressors"/>
    <property type="match status" value="1"/>
</dbReference>
<dbReference type="RefSeq" id="WP_007043748.1">
    <property type="nucleotide sequence ID" value="NZ_AGJL01000005.1"/>
</dbReference>
<comment type="caution">
    <text evidence="3">The sequence shown here is derived from an EMBL/GenBank/DDBJ whole genome shotgun (WGS) entry which is preliminary data.</text>
</comment>
<evidence type="ECO:0000256" key="1">
    <source>
        <dbReference type="ARBA" id="ARBA00023004"/>
    </source>
</evidence>
<dbReference type="InterPro" id="IPR053184">
    <property type="entry name" value="FeoA-like"/>
</dbReference>
<dbReference type="Pfam" id="PF04023">
    <property type="entry name" value="FeoA"/>
    <property type="match status" value="1"/>
</dbReference>
<gene>
    <name evidence="3" type="ORF">MetfoDRAFT_0302</name>
</gene>
<proteinExistence type="predicted"/>
<feature type="domain" description="Ferrous iron transporter FeoA-like" evidence="2">
    <location>
        <begin position="2"/>
        <end position="71"/>
    </location>
</feature>
<dbReference type="InterPro" id="IPR038157">
    <property type="entry name" value="FeoA_core_dom"/>
</dbReference>
<dbReference type="EMBL" id="AGJL01000005">
    <property type="protein sequence ID" value="EHP88805.1"/>
    <property type="molecule type" value="Genomic_DNA"/>
</dbReference>
<dbReference type="STRING" id="647171.MetfoDRAFT_0302"/>
<dbReference type="PANTHER" id="PTHR43151:SF1">
    <property type="entry name" value="SSR2333 PROTEIN"/>
    <property type="match status" value="1"/>
</dbReference>
<keyword evidence="4" id="KW-1185">Reference proteome</keyword>
<name>H1KWX9_9EURY</name>
<dbReference type="InterPro" id="IPR007167">
    <property type="entry name" value="Fe-transptr_FeoA-like"/>
</dbReference>
<evidence type="ECO:0000313" key="4">
    <source>
        <dbReference type="Proteomes" id="UP000003706"/>
    </source>
</evidence>
<dbReference type="OrthoDB" id="105333at2157"/>